<feature type="non-terminal residue" evidence="1">
    <location>
        <position position="79"/>
    </location>
</feature>
<gene>
    <name evidence="1" type="ORF">METZ01_LOCUS358235</name>
</gene>
<sequence length="79" mass="8711">MPKDYILDRPDDWTQTWWGDAGIRLAGGIQYQTATRKGSEGIVSWDILANSALAGFFLGCGLSLHDMSFGKSVLEKDCK</sequence>
<reference evidence="1" key="1">
    <citation type="submission" date="2018-05" db="EMBL/GenBank/DDBJ databases">
        <authorList>
            <person name="Lanie J.A."/>
            <person name="Ng W.-L."/>
            <person name="Kazmierczak K.M."/>
            <person name="Andrzejewski T.M."/>
            <person name="Davidsen T.M."/>
            <person name="Wayne K.J."/>
            <person name="Tettelin H."/>
            <person name="Glass J.I."/>
            <person name="Rusch D."/>
            <person name="Podicherti R."/>
            <person name="Tsui H.-C.T."/>
            <person name="Winkler M.E."/>
        </authorList>
    </citation>
    <scope>NUCLEOTIDE SEQUENCE</scope>
</reference>
<dbReference type="EMBL" id="UINC01126718">
    <property type="protein sequence ID" value="SVD05381.1"/>
    <property type="molecule type" value="Genomic_DNA"/>
</dbReference>
<dbReference type="AlphaFoldDB" id="A0A382S8W5"/>
<name>A0A382S8W5_9ZZZZ</name>
<organism evidence="1">
    <name type="scientific">marine metagenome</name>
    <dbReference type="NCBI Taxonomy" id="408172"/>
    <lineage>
        <taxon>unclassified sequences</taxon>
        <taxon>metagenomes</taxon>
        <taxon>ecological metagenomes</taxon>
    </lineage>
</organism>
<evidence type="ECO:0000313" key="1">
    <source>
        <dbReference type="EMBL" id="SVD05381.1"/>
    </source>
</evidence>
<protein>
    <submittedName>
        <fullName evidence="1">Uncharacterized protein</fullName>
    </submittedName>
</protein>
<proteinExistence type="predicted"/>
<accession>A0A382S8W5</accession>